<proteinExistence type="predicted"/>
<gene>
    <name evidence="1" type="ORF">PXEA_LOCUS34</name>
</gene>
<organism evidence="1 2">
    <name type="scientific">Protopolystoma xenopodis</name>
    <dbReference type="NCBI Taxonomy" id="117903"/>
    <lineage>
        <taxon>Eukaryota</taxon>
        <taxon>Metazoa</taxon>
        <taxon>Spiralia</taxon>
        <taxon>Lophotrochozoa</taxon>
        <taxon>Platyhelminthes</taxon>
        <taxon>Monogenea</taxon>
        <taxon>Polyopisthocotylea</taxon>
        <taxon>Polystomatidea</taxon>
        <taxon>Polystomatidae</taxon>
        <taxon>Protopolystoma</taxon>
    </lineage>
</organism>
<accession>A0A448WA14</accession>
<dbReference type="EMBL" id="CAAALY010000072">
    <property type="protein sequence ID" value="VEL06594.1"/>
    <property type="molecule type" value="Genomic_DNA"/>
</dbReference>
<keyword evidence="2" id="KW-1185">Reference proteome</keyword>
<evidence type="ECO:0000313" key="1">
    <source>
        <dbReference type="EMBL" id="VEL06594.1"/>
    </source>
</evidence>
<dbReference type="Proteomes" id="UP000784294">
    <property type="component" value="Unassembled WGS sequence"/>
</dbReference>
<name>A0A448WA14_9PLAT</name>
<evidence type="ECO:0000313" key="2">
    <source>
        <dbReference type="Proteomes" id="UP000784294"/>
    </source>
</evidence>
<reference evidence="1" key="1">
    <citation type="submission" date="2018-11" db="EMBL/GenBank/DDBJ databases">
        <authorList>
            <consortium name="Pathogen Informatics"/>
        </authorList>
    </citation>
    <scope>NUCLEOTIDE SEQUENCE</scope>
</reference>
<dbReference type="AlphaFoldDB" id="A0A448WA14"/>
<protein>
    <submittedName>
        <fullName evidence="1">Uncharacterized protein</fullName>
    </submittedName>
</protein>
<sequence>MNRLLLDHIVLNTFRGFDRIQDEVSRLVRLNPEVVLHIPAALQYLATQANIEKDLPEDGEPRTSSHDQQPSYAVILLRFPGKSHHEFLPTNFPIHSDFNVWERRVDKWILEKKGGGMKVRSPANGLRIGGEDDYSSLNPLYWFDLVFAICSERQGELMERTSSCVLCHCILPLTRLQTHHSIILTIIPTNIVPHYLWHCVPFSL</sequence>
<comment type="caution">
    <text evidence="1">The sequence shown here is derived from an EMBL/GenBank/DDBJ whole genome shotgun (WGS) entry which is preliminary data.</text>
</comment>